<evidence type="ECO:0000256" key="1">
    <source>
        <dbReference type="SAM" id="Coils"/>
    </source>
</evidence>
<keyword evidence="1" id="KW-0175">Coiled coil</keyword>
<evidence type="ECO:0000256" key="2">
    <source>
        <dbReference type="SAM" id="MobiDB-lite"/>
    </source>
</evidence>
<feature type="transmembrane region" description="Helical" evidence="3">
    <location>
        <begin position="21"/>
        <end position="38"/>
    </location>
</feature>
<dbReference type="Proteomes" id="UP001157974">
    <property type="component" value="Unassembled WGS sequence"/>
</dbReference>
<reference evidence="4 5" key="1">
    <citation type="journal article" date="2023" name="Nat. Commun.">
        <title>Origin of minicircular mitochondrial genomes in red algae.</title>
        <authorList>
            <person name="Lee Y."/>
            <person name="Cho C.H."/>
            <person name="Lee Y.M."/>
            <person name="Park S.I."/>
            <person name="Yang J.H."/>
            <person name="West J.A."/>
            <person name="Bhattacharya D."/>
            <person name="Yoon H.S."/>
        </authorList>
    </citation>
    <scope>NUCLEOTIDE SEQUENCE [LARGE SCALE GENOMIC DNA]</scope>
    <source>
        <strain evidence="4 5">CCMP1338</strain>
        <tissue evidence="4">Whole cell</tissue>
    </source>
</reference>
<feature type="compositionally biased region" description="Basic residues" evidence="2">
    <location>
        <begin position="167"/>
        <end position="183"/>
    </location>
</feature>
<accession>A0AAV8V1V7</accession>
<evidence type="ECO:0000256" key="3">
    <source>
        <dbReference type="SAM" id="Phobius"/>
    </source>
</evidence>
<keyword evidence="5" id="KW-1185">Reference proteome</keyword>
<keyword evidence="3" id="KW-0812">Transmembrane</keyword>
<feature type="coiled-coil region" evidence="1">
    <location>
        <begin position="42"/>
        <end position="73"/>
    </location>
</feature>
<feature type="region of interest" description="Disordered" evidence="2">
    <location>
        <begin position="161"/>
        <end position="191"/>
    </location>
</feature>
<protein>
    <recommendedName>
        <fullName evidence="6">Transmembrane protein 242</fullName>
    </recommendedName>
</protein>
<feature type="transmembrane region" description="Helical" evidence="3">
    <location>
        <begin position="83"/>
        <end position="104"/>
    </location>
</feature>
<keyword evidence="3" id="KW-1133">Transmembrane helix</keyword>
<organism evidence="4 5">
    <name type="scientific">Rhodosorus marinus</name>
    <dbReference type="NCBI Taxonomy" id="101924"/>
    <lineage>
        <taxon>Eukaryota</taxon>
        <taxon>Rhodophyta</taxon>
        <taxon>Stylonematophyceae</taxon>
        <taxon>Stylonematales</taxon>
        <taxon>Stylonemataceae</taxon>
        <taxon>Rhodosorus</taxon>
    </lineage>
</organism>
<sequence>MSATARKALNRFRSLAERHPTALTIAGSGISFVAGWWGHRARQEHRQKIEEILDNLQKRMDEAQNDELRTTRLFGYSQEDIKTVGMVAIPATILTMVAGALLGYRTAYPMGLAAAKAALPSTERELAKIKQGKRVRRVKHNKKNAKKGSLWRPRQLFRRVKELLSGRPKRRSKRRAGQRKGKVMKLTLRSS</sequence>
<comment type="caution">
    <text evidence="4">The sequence shown here is derived from an EMBL/GenBank/DDBJ whole genome shotgun (WGS) entry which is preliminary data.</text>
</comment>
<evidence type="ECO:0008006" key="6">
    <source>
        <dbReference type="Google" id="ProtNLM"/>
    </source>
</evidence>
<evidence type="ECO:0000313" key="5">
    <source>
        <dbReference type="Proteomes" id="UP001157974"/>
    </source>
</evidence>
<gene>
    <name evidence="4" type="ORF">NDN08_003649</name>
</gene>
<evidence type="ECO:0000313" key="4">
    <source>
        <dbReference type="EMBL" id="KAJ8907167.1"/>
    </source>
</evidence>
<proteinExistence type="predicted"/>
<keyword evidence="3" id="KW-0472">Membrane</keyword>
<dbReference type="AlphaFoldDB" id="A0AAV8V1V7"/>
<name>A0AAV8V1V7_9RHOD</name>
<dbReference type="EMBL" id="JAMWBK010000003">
    <property type="protein sequence ID" value="KAJ8907167.1"/>
    <property type="molecule type" value="Genomic_DNA"/>
</dbReference>